<dbReference type="InterPro" id="IPR039426">
    <property type="entry name" value="TonB-dep_rcpt-like"/>
</dbReference>
<dbReference type="NCBIfam" id="TIGR01352">
    <property type="entry name" value="tonB_Cterm"/>
    <property type="match status" value="1"/>
</dbReference>
<evidence type="ECO:0000256" key="4">
    <source>
        <dbReference type="ARBA" id="ARBA00022475"/>
    </source>
</evidence>
<dbReference type="InterPro" id="IPR051045">
    <property type="entry name" value="TonB-dependent_transducer"/>
</dbReference>
<dbReference type="PANTHER" id="PTHR33446">
    <property type="entry name" value="PROTEIN TONB-RELATED"/>
    <property type="match status" value="1"/>
</dbReference>
<evidence type="ECO:0000256" key="9">
    <source>
        <dbReference type="ARBA" id="ARBA00023136"/>
    </source>
</evidence>
<name>A0A941FAF1_9BACT</name>
<protein>
    <submittedName>
        <fullName evidence="12">TonB family protein</fullName>
    </submittedName>
</protein>
<dbReference type="GO" id="GO:0009279">
    <property type="term" value="C:cell outer membrane"/>
    <property type="evidence" value="ECO:0007669"/>
    <property type="project" value="UniProtKB-SubCell"/>
</dbReference>
<evidence type="ECO:0000259" key="11">
    <source>
        <dbReference type="PROSITE" id="PS52015"/>
    </source>
</evidence>
<dbReference type="SUPFAM" id="SSF74653">
    <property type="entry name" value="TolA/TonB C-terminal domain"/>
    <property type="match status" value="1"/>
</dbReference>
<keyword evidence="13" id="KW-1185">Reference proteome</keyword>
<keyword evidence="10" id="KW-1134">Transmembrane beta strand</keyword>
<keyword evidence="9 10" id="KW-0472">Membrane</keyword>
<dbReference type="InterPro" id="IPR006260">
    <property type="entry name" value="TonB/TolA_C"/>
</dbReference>
<dbReference type="AlphaFoldDB" id="A0A941FAF1"/>
<sequence>MRITIKFRLIGTLLLIGFLGVAQEYVADLNVYTTVDKMPRLKGAGNDISRFIRKQVNYSDNLKIKGVEGDVWVSFVVTASGEVTQVELEKGIDKELDARVIEAIKATEDWKPGVLNREKVNTKMRLPVRFQLSSGERQLAGSIKSLEVLGKHPLFVLDNKIVDGLVAIEDYNVESIRIIKGDKAIKLYGDKAVDGVVVMTSKRGTPPLY</sequence>
<evidence type="ECO:0000313" key="12">
    <source>
        <dbReference type="EMBL" id="MBR8537590.1"/>
    </source>
</evidence>
<gene>
    <name evidence="12" type="ORF">KDU71_18620</name>
</gene>
<dbReference type="PROSITE" id="PS52016">
    <property type="entry name" value="TONB_DEPENDENT_REC_3"/>
    <property type="match status" value="1"/>
</dbReference>
<dbReference type="GO" id="GO:0098797">
    <property type="term" value="C:plasma membrane protein complex"/>
    <property type="evidence" value="ECO:0007669"/>
    <property type="project" value="TreeGrafter"/>
</dbReference>
<keyword evidence="8" id="KW-1133">Transmembrane helix</keyword>
<keyword evidence="5" id="KW-0997">Cell inner membrane</keyword>
<feature type="domain" description="TonB C-terminal" evidence="11">
    <location>
        <begin position="43"/>
        <end position="139"/>
    </location>
</feature>
<dbReference type="InterPro" id="IPR037682">
    <property type="entry name" value="TonB_C"/>
</dbReference>
<dbReference type="EMBL" id="JAGTAR010000035">
    <property type="protein sequence ID" value="MBR8537590.1"/>
    <property type="molecule type" value="Genomic_DNA"/>
</dbReference>
<evidence type="ECO:0000256" key="3">
    <source>
        <dbReference type="ARBA" id="ARBA00022448"/>
    </source>
</evidence>
<keyword evidence="10" id="KW-0998">Cell outer membrane</keyword>
<dbReference type="Gene3D" id="3.30.1150.10">
    <property type="match status" value="1"/>
</dbReference>
<proteinExistence type="inferred from homology"/>
<dbReference type="RefSeq" id="WP_212192614.1">
    <property type="nucleotide sequence ID" value="NZ_JAGTAR010000035.1"/>
</dbReference>
<evidence type="ECO:0000256" key="8">
    <source>
        <dbReference type="ARBA" id="ARBA00022989"/>
    </source>
</evidence>
<dbReference type="Pfam" id="PF03544">
    <property type="entry name" value="TonB_C"/>
    <property type="match status" value="1"/>
</dbReference>
<comment type="similarity">
    <text evidence="10">Belongs to the TonB-dependent receptor family.</text>
</comment>
<evidence type="ECO:0000256" key="2">
    <source>
        <dbReference type="ARBA" id="ARBA00006555"/>
    </source>
</evidence>
<evidence type="ECO:0000256" key="10">
    <source>
        <dbReference type="PROSITE-ProRule" id="PRU01360"/>
    </source>
</evidence>
<comment type="similarity">
    <text evidence="2">Belongs to the TonB family.</text>
</comment>
<dbReference type="GO" id="GO:0031992">
    <property type="term" value="F:energy transducer activity"/>
    <property type="evidence" value="ECO:0007669"/>
    <property type="project" value="TreeGrafter"/>
</dbReference>
<evidence type="ECO:0000256" key="7">
    <source>
        <dbReference type="ARBA" id="ARBA00022927"/>
    </source>
</evidence>
<reference evidence="12" key="2">
    <citation type="submission" date="2021-04" db="EMBL/GenBank/DDBJ databases">
        <authorList>
            <person name="Zhang T."/>
            <person name="Zhang Y."/>
            <person name="Lu D."/>
            <person name="Zuo D."/>
            <person name="Du Z."/>
        </authorList>
    </citation>
    <scope>NUCLEOTIDE SEQUENCE</scope>
    <source>
        <strain evidence="12">JR1</strain>
    </source>
</reference>
<dbReference type="GO" id="GO:0055085">
    <property type="term" value="P:transmembrane transport"/>
    <property type="evidence" value="ECO:0007669"/>
    <property type="project" value="InterPro"/>
</dbReference>
<dbReference type="PANTHER" id="PTHR33446:SF2">
    <property type="entry name" value="PROTEIN TONB"/>
    <property type="match status" value="1"/>
</dbReference>
<evidence type="ECO:0000256" key="1">
    <source>
        <dbReference type="ARBA" id="ARBA00004383"/>
    </source>
</evidence>
<accession>A0A941FAF1</accession>
<organism evidence="12 13">
    <name type="scientific">Carboxylicivirga sediminis</name>
    <dbReference type="NCBI Taxonomy" id="2006564"/>
    <lineage>
        <taxon>Bacteria</taxon>
        <taxon>Pseudomonadati</taxon>
        <taxon>Bacteroidota</taxon>
        <taxon>Bacteroidia</taxon>
        <taxon>Marinilabiliales</taxon>
        <taxon>Marinilabiliaceae</taxon>
        <taxon>Carboxylicivirga</taxon>
    </lineage>
</organism>
<keyword evidence="3 10" id="KW-0813">Transport</keyword>
<keyword evidence="7" id="KW-0653">Protein transport</keyword>
<keyword evidence="4" id="KW-1003">Cell membrane</keyword>
<evidence type="ECO:0000256" key="6">
    <source>
        <dbReference type="ARBA" id="ARBA00022692"/>
    </source>
</evidence>
<reference evidence="12" key="1">
    <citation type="journal article" date="2018" name="Int. J. Syst. Evol. Microbiol.">
        <title>Carboxylicivirga sediminis sp. nov., isolated from coastal sediment.</title>
        <authorList>
            <person name="Wang F.Q."/>
            <person name="Ren L.H."/>
            <person name="Zou R.J."/>
            <person name="Sun Y.Z."/>
            <person name="Liu X.J."/>
            <person name="Jiang F."/>
            <person name="Liu L.J."/>
        </authorList>
    </citation>
    <scope>NUCLEOTIDE SEQUENCE</scope>
    <source>
        <strain evidence="12">JR1</strain>
    </source>
</reference>
<dbReference type="GO" id="GO:0015031">
    <property type="term" value="P:protein transport"/>
    <property type="evidence" value="ECO:0007669"/>
    <property type="project" value="UniProtKB-KW"/>
</dbReference>
<evidence type="ECO:0000313" key="13">
    <source>
        <dbReference type="Proteomes" id="UP000679220"/>
    </source>
</evidence>
<comment type="caution">
    <text evidence="12">The sequence shown here is derived from an EMBL/GenBank/DDBJ whole genome shotgun (WGS) entry which is preliminary data.</text>
</comment>
<dbReference type="PROSITE" id="PS52015">
    <property type="entry name" value="TONB_CTD"/>
    <property type="match status" value="1"/>
</dbReference>
<dbReference type="Proteomes" id="UP000679220">
    <property type="component" value="Unassembled WGS sequence"/>
</dbReference>
<keyword evidence="6 10" id="KW-0812">Transmembrane</keyword>
<comment type="subcellular location">
    <subcellularLocation>
        <location evidence="1">Cell inner membrane</location>
        <topology evidence="1">Single-pass membrane protein</topology>
        <orientation evidence="1">Periplasmic side</orientation>
    </subcellularLocation>
    <subcellularLocation>
        <location evidence="10">Cell outer membrane</location>
        <topology evidence="10">Multi-pass membrane protein</topology>
    </subcellularLocation>
</comment>
<evidence type="ECO:0000256" key="5">
    <source>
        <dbReference type="ARBA" id="ARBA00022519"/>
    </source>
</evidence>